<evidence type="ECO:0000313" key="1">
    <source>
        <dbReference type="EMBL" id="MFE4104790.1"/>
    </source>
</evidence>
<comment type="caution">
    <text evidence="1">The sequence shown here is derived from an EMBL/GenBank/DDBJ whole genome shotgun (WGS) entry which is preliminary data.</text>
</comment>
<organism evidence="1 2">
    <name type="scientific">Almyronema epifaneia S1</name>
    <dbReference type="NCBI Taxonomy" id="2991925"/>
    <lineage>
        <taxon>Bacteria</taxon>
        <taxon>Bacillati</taxon>
        <taxon>Cyanobacteriota</taxon>
        <taxon>Cyanophyceae</taxon>
        <taxon>Nodosilineales</taxon>
        <taxon>Nodosilineaceae</taxon>
        <taxon>Almyronema</taxon>
        <taxon>Almyronema epifaneia</taxon>
    </lineage>
</organism>
<sequence length="74" mass="8602">MTKKTVVELELPWCVVRDLPNCTHRAIVARFQSRQMAFNYLSLVFHQTPHLRPCFEVSNLKDLEIENPFTSAIA</sequence>
<dbReference type="Proteomes" id="UP001600165">
    <property type="component" value="Unassembled WGS sequence"/>
</dbReference>
<dbReference type="RefSeq" id="WP_377960410.1">
    <property type="nucleotide sequence ID" value="NZ_JBHZOL010000004.1"/>
</dbReference>
<dbReference type="EMBL" id="JBHZOL010000004">
    <property type="protein sequence ID" value="MFE4104790.1"/>
    <property type="molecule type" value="Genomic_DNA"/>
</dbReference>
<gene>
    <name evidence="1" type="ORF">ACFVKH_00785</name>
</gene>
<evidence type="ECO:0000313" key="2">
    <source>
        <dbReference type="Proteomes" id="UP001600165"/>
    </source>
</evidence>
<name>A0ABW6IAR2_9CYAN</name>
<protein>
    <submittedName>
        <fullName evidence="1">Uncharacterized protein</fullName>
    </submittedName>
</protein>
<keyword evidence="2" id="KW-1185">Reference proteome</keyword>
<reference evidence="1 2" key="1">
    <citation type="submission" date="2024-10" db="EMBL/GenBank/DDBJ databases">
        <authorList>
            <person name="Ratan Roy A."/>
            <person name="Morales Sandoval P.H."/>
            <person name="De Los Santos Villalobos S."/>
            <person name="Chakraborty S."/>
            <person name="Mukherjee J."/>
        </authorList>
    </citation>
    <scope>NUCLEOTIDE SEQUENCE [LARGE SCALE GENOMIC DNA]</scope>
    <source>
        <strain evidence="1 2">S1</strain>
    </source>
</reference>
<proteinExistence type="predicted"/>
<accession>A0ABW6IAR2</accession>